<name>A0AAX4ISH0_9PEZI</name>
<dbReference type="EMBL" id="CP137311">
    <property type="protein sequence ID" value="WQF86189.1"/>
    <property type="molecule type" value="Genomic_DNA"/>
</dbReference>
<organism evidence="2 3">
    <name type="scientific">Colletotrichum destructivum</name>
    <dbReference type="NCBI Taxonomy" id="34406"/>
    <lineage>
        <taxon>Eukaryota</taxon>
        <taxon>Fungi</taxon>
        <taxon>Dikarya</taxon>
        <taxon>Ascomycota</taxon>
        <taxon>Pezizomycotina</taxon>
        <taxon>Sordariomycetes</taxon>
        <taxon>Hypocreomycetidae</taxon>
        <taxon>Glomerellales</taxon>
        <taxon>Glomerellaceae</taxon>
        <taxon>Colletotrichum</taxon>
        <taxon>Colletotrichum destructivum species complex</taxon>
    </lineage>
</organism>
<reference evidence="3" key="1">
    <citation type="journal article" date="2023" name="bioRxiv">
        <title>Complete genome of the Medicago anthracnose fungus, Colletotrichum destructivum, reveals a mini-chromosome-like region within a core chromosome.</title>
        <authorList>
            <person name="Lapalu N."/>
            <person name="Simon A."/>
            <person name="Lu A."/>
            <person name="Plaumann P.-L."/>
            <person name="Amselem J."/>
            <person name="Pigne S."/>
            <person name="Auger A."/>
            <person name="Koch C."/>
            <person name="Dallery J.-F."/>
            <person name="O'Connell R.J."/>
        </authorList>
    </citation>
    <scope>NUCLEOTIDE SEQUENCE [LARGE SCALE GENOMIC DNA]</scope>
    <source>
        <strain evidence="3">CBS 520.97</strain>
    </source>
</reference>
<dbReference type="RefSeq" id="XP_062783410.1">
    <property type="nucleotide sequence ID" value="XM_062927359.1"/>
</dbReference>
<protein>
    <submittedName>
        <fullName evidence="2">Uncharacterized protein</fullName>
    </submittedName>
</protein>
<dbReference type="AlphaFoldDB" id="A0AAX4ISH0"/>
<dbReference type="Proteomes" id="UP001322277">
    <property type="component" value="Chromosome 7"/>
</dbReference>
<dbReference type="GeneID" id="87947703"/>
<evidence type="ECO:0000313" key="3">
    <source>
        <dbReference type="Proteomes" id="UP001322277"/>
    </source>
</evidence>
<proteinExistence type="predicted"/>
<dbReference type="KEGG" id="cdet:87947703"/>
<evidence type="ECO:0000313" key="2">
    <source>
        <dbReference type="EMBL" id="WQF86189.1"/>
    </source>
</evidence>
<sequence>MTPVGRKTTAASASFAVRRRPTDRTTCRASRSRYLIHTMVKFAIENTYPPTYPEAARGQTLATSVLIGSALNHRQPSAYSWTGIDVEIALRWLLM</sequence>
<keyword evidence="3" id="KW-1185">Reference proteome</keyword>
<feature type="region of interest" description="Disordered" evidence="1">
    <location>
        <begin position="1"/>
        <end position="26"/>
    </location>
</feature>
<evidence type="ECO:0000256" key="1">
    <source>
        <dbReference type="SAM" id="MobiDB-lite"/>
    </source>
</evidence>
<gene>
    <name evidence="2" type="ORF">CDEST_11203</name>
</gene>
<accession>A0AAX4ISH0</accession>